<dbReference type="RefSeq" id="WP_320508909.1">
    <property type="nucleotide sequence ID" value="NZ_JAXCLW010000003.1"/>
</dbReference>
<evidence type="ECO:0000259" key="1">
    <source>
        <dbReference type="Pfam" id="PF03358"/>
    </source>
</evidence>
<sequence>MATKKLLIVAHIPSDNTRRLREAVVEGASFPDITDVELRALIPFDAEPLDVKWADAVILGTTENLGYMSGALKDFFDRVYYPCLDDTQGKPYALYIRAGHDGTGTRRGVETIVTGLRWRAVQPPLICRGPWQEEFVDQCRELGMTMAASLEAGVI</sequence>
<evidence type="ECO:0000313" key="3">
    <source>
        <dbReference type="Proteomes" id="UP001279642"/>
    </source>
</evidence>
<evidence type="ECO:0000313" key="2">
    <source>
        <dbReference type="EMBL" id="MDY0883844.1"/>
    </source>
</evidence>
<dbReference type="Pfam" id="PF03358">
    <property type="entry name" value="FMN_red"/>
    <property type="match status" value="1"/>
</dbReference>
<dbReference type="InterPro" id="IPR029039">
    <property type="entry name" value="Flavoprotein-like_sf"/>
</dbReference>
<accession>A0ABU5EC32</accession>
<name>A0ABU5EC32_9PROT</name>
<feature type="domain" description="NADPH-dependent FMN reductase-like" evidence="1">
    <location>
        <begin position="51"/>
        <end position="99"/>
    </location>
</feature>
<reference evidence="2 3" key="1">
    <citation type="journal article" date="2016" name="Antonie Van Leeuwenhoek">
        <title>Dongia soli sp. nov., isolated from soil from Dokdo, Korea.</title>
        <authorList>
            <person name="Kim D.U."/>
            <person name="Lee H."/>
            <person name="Kim H."/>
            <person name="Kim S.G."/>
            <person name="Ka J.O."/>
        </authorList>
    </citation>
    <scope>NUCLEOTIDE SEQUENCE [LARGE SCALE GENOMIC DNA]</scope>
    <source>
        <strain evidence="2 3">D78</strain>
    </source>
</reference>
<dbReference type="Proteomes" id="UP001279642">
    <property type="component" value="Unassembled WGS sequence"/>
</dbReference>
<comment type="caution">
    <text evidence="2">The sequence shown here is derived from an EMBL/GenBank/DDBJ whole genome shotgun (WGS) entry which is preliminary data.</text>
</comment>
<organism evidence="2 3">
    <name type="scientific">Dongia soli</name>
    <dbReference type="NCBI Taxonomy" id="600628"/>
    <lineage>
        <taxon>Bacteria</taxon>
        <taxon>Pseudomonadati</taxon>
        <taxon>Pseudomonadota</taxon>
        <taxon>Alphaproteobacteria</taxon>
        <taxon>Rhodospirillales</taxon>
        <taxon>Dongiaceae</taxon>
        <taxon>Dongia</taxon>
    </lineage>
</organism>
<dbReference type="Gene3D" id="3.40.50.360">
    <property type="match status" value="1"/>
</dbReference>
<protein>
    <submittedName>
        <fullName evidence="2">NAD(P)H-dependent oxidoreductase</fullName>
    </submittedName>
</protein>
<dbReference type="InterPro" id="IPR005025">
    <property type="entry name" value="FMN_Rdtase-like_dom"/>
</dbReference>
<keyword evidence="3" id="KW-1185">Reference proteome</keyword>
<proteinExistence type="predicted"/>
<dbReference type="EMBL" id="JAXCLW010000003">
    <property type="protein sequence ID" value="MDY0883844.1"/>
    <property type="molecule type" value="Genomic_DNA"/>
</dbReference>
<dbReference type="SUPFAM" id="SSF52218">
    <property type="entry name" value="Flavoproteins"/>
    <property type="match status" value="1"/>
</dbReference>
<gene>
    <name evidence="2" type="ORF">SMD27_13415</name>
</gene>